<evidence type="ECO:0000256" key="5">
    <source>
        <dbReference type="ARBA" id="ARBA00022840"/>
    </source>
</evidence>
<evidence type="ECO:0000313" key="12">
    <source>
        <dbReference type="Proteomes" id="UP000192050"/>
    </source>
</evidence>
<dbReference type="InterPro" id="IPR013701">
    <property type="entry name" value="Lhr-like_DEAD/DEAH_assoc"/>
</dbReference>
<dbReference type="Pfam" id="PF08494">
    <property type="entry name" value="DEAD_assoc"/>
    <property type="match status" value="1"/>
</dbReference>
<feature type="domain" description="Helicase ATP-binding" evidence="9">
    <location>
        <begin position="39"/>
        <end position="232"/>
    </location>
</feature>
<feature type="domain" description="Helicase C-terminal" evidence="10">
    <location>
        <begin position="268"/>
        <end position="418"/>
    </location>
</feature>
<dbReference type="Pfam" id="PF00271">
    <property type="entry name" value="Helicase_C"/>
    <property type="match status" value="1"/>
</dbReference>
<evidence type="ECO:0000256" key="3">
    <source>
        <dbReference type="ARBA" id="ARBA00022801"/>
    </source>
</evidence>
<dbReference type="GO" id="GO:0004386">
    <property type="term" value="F:helicase activity"/>
    <property type="evidence" value="ECO:0007669"/>
    <property type="project" value="UniProtKB-KW"/>
</dbReference>
<evidence type="ECO:0000256" key="6">
    <source>
        <dbReference type="ARBA" id="ARBA00023125"/>
    </source>
</evidence>
<dbReference type="RefSeq" id="WP_081141753.1">
    <property type="nucleotide sequence ID" value="NZ_CP015363.1"/>
</dbReference>
<dbReference type="PANTHER" id="PTHR47962">
    <property type="entry name" value="ATP-DEPENDENT HELICASE LHR-RELATED-RELATED"/>
    <property type="match status" value="1"/>
</dbReference>
<dbReference type="GO" id="GO:0006281">
    <property type="term" value="P:DNA repair"/>
    <property type="evidence" value="ECO:0007669"/>
    <property type="project" value="UniProtKB-KW"/>
</dbReference>
<dbReference type="InterPro" id="IPR001650">
    <property type="entry name" value="Helicase_C-like"/>
</dbReference>
<dbReference type="InterPro" id="IPR052511">
    <property type="entry name" value="ATP-dep_Helicase"/>
</dbReference>
<dbReference type="InterPro" id="IPR027417">
    <property type="entry name" value="P-loop_NTPase"/>
</dbReference>
<dbReference type="Gene3D" id="3.40.50.300">
    <property type="entry name" value="P-loop containing nucleotide triphosphate hydrolases"/>
    <property type="match status" value="2"/>
</dbReference>
<dbReference type="CDD" id="cd18796">
    <property type="entry name" value="SF2_C_LHR"/>
    <property type="match status" value="1"/>
</dbReference>
<dbReference type="SMART" id="SM00490">
    <property type="entry name" value="HELICc"/>
    <property type="match status" value="1"/>
</dbReference>
<dbReference type="GO" id="GO:0016887">
    <property type="term" value="F:ATP hydrolysis activity"/>
    <property type="evidence" value="ECO:0007669"/>
    <property type="project" value="TreeGrafter"/>
</dbReference>
<keyword evidence="2" id="KW-0227">DNA damage</keyword>
<keyword evidence="5" id="KW-0067">ATP-binding</keyword>
<proteinExistence type="predicted"/>
<gene>
    <name evidence="11" type="ORF">FAD_0654</name>
</gene>
<dbReference type="OrthoDB" id="372104at2157"/>
<dbReference type="Pfam" id="PF00270">
    <property type="entry name" value="DEAD"/>
    <property type="match status" value="1"/>
</dbReference>
<keyword evidence="8" id="KW-0413">Isomerase</keyword>
<keyword evidence="7" id="KW-0234">DNA repair</keyword>
<keyword evidence="3" id="KW-0378">Hydrolase</keyword>
<dbReference type="GO" id="GO:0140097">
    <property type="term" value="F:catalytic activity, acting on DNA"/>
    <property type="evidence" value="ECO:0007669"/>
    <property type="project" value="UniProtKB-ARBA"/>
</dbReference>
<reference evidence="11 12" key="1">
    <citation type="submission" date="2011-10" db="EMBL/GenBank/DDBJ databases">
        <title>Metabolic and evolutionary patterns in the extreme acidophile Ferroplasma acidiphilum.</title>
        <authorList>
            <person name="Golyshina O.V."/>
            <person name="Kozyavkin S.A."/>
            <person name="Tatusov R.L."/>
            <person name="Slesarev A.I."/>
            <person name="Golyshin P.N."/>
        </authorList>
    </citation>
    <scope>NUCLEOTIDE SEQUENCE [LARGE SCALE GENOMIC DNA]</scope>
    <source>
        <strain evidence="12">Y</strain>
    </source>
</reference>
<dbReference type="InterPro" id="IPR045628">
    <property type="entry name" value="Lhr_WH_dom"/>
</dbReference>
<dbReference type="EMBL" id="CP015363">
    <property type="protein sequence ID" value="ARD84564.1"/>
    <property type="molecule type" value="Genomic_DNA"/>
</dbReference>
<sequence length="1698" mass="195712">MIYNNQFKVEETLPFLDDIVAQWFNTKYSELSEPQKKAIPLIHQKKNVLVSSPTGTGKTLTGFLSIINELFKKARNNELEDKIYCVYISPLKALANDINKNLNEPLSEIYTLAREKGLDIPEIKVAVRSGDTAQSDRNKMLRKPPHIIITTPESFSLAITATKFKEKFSSVEYVILDEIHEVSSTKRGSLLSFNLERLENLSPGFVRIGLSATQAPLDLIGSYLCGYNGEHKRDFEIIEVNTNKYLDLSIITPVKDLTMVSYEVANEKMYDILVDLVNSHKTTLIFTNTRSSTEHVAMRLKARGIENIEAHHSSLGKQTRIEVENRLKNGELKCVITSTSLELGIDIGYIDMVIQIGSPKSVSRALQRIGRSGHGVKDLSLGRFIVFDLDDLMECAVMTKAAYDHEIDKVTVPENPLDVLSQGIISMSLEKNWDVDVAYNVIRNSFSFHTLEYGDYISTLQYLSGKIEGNTLFSKIWYDEDEKVFGKKASTRMIYFMNVGTIPEEANYNVVNEKGRMIGQLSDKFVERLKNGDIFVLGAKTYMFLKASKNNITVKVATGMKPTVPSWTGELLPRSYDLGILIGEFRKTLYERIKNGEETEKWLMENYRVDSFGARSLISYVKTQGNFTIPTEDLLYIEGYIDNDLYSIIFHIPLGRRVNDALSRAYGLAVSNKYGANTRISVNDNGFTLTLNRKVPIKDVVGLLTPSNFRDLVDRSIINTELFKQRFRYCATRSLMVLRKYKQTDISVARQQLRSDRLLRILESMDNFPVIKEAFNEVKYDVMDVERAAWFVNDVISKKHYKIKDYSTETSPFSYNLILSGVSDIVLMEDRSKLLKELRSKLLDKIYGTEGIEFLIKDSKLVENYFKNKLPAIQDIESYREFLEHFLYVDPFRKKFDSPLEYATVDLDEMTEQLINSGELMYCFIRSDQWVSREYYPVVYHLFRREIELNSKDTEVYNHIDNSSFNELKKTGMLEQDLKDSLIKLESGYRIRKIIKNGNQYYIRNQEMPEKPANAMKQAVSLILSSYGPLSFDELLIRLPVDNGELETTLREMERSGSLIFDYITPIFMKQYMMKQDFDAIVNSTSYDVSRKRISNFSTDVASIEDYFEKYGFAFDVYDIKVRTSHFRLELLEKAIKNGTVFYTRAIKNKHVYIAKWLMDILYNLRAEKNGPEEAKILDYIEKGVDTEEKLSEITGFDIKIVKAVIKNLQFKIQVVNGPGGDIQVYNPETGIDVNNIIEKFGPITARELARFFWINPGKIDYSRFAPIYFRNEIYYGELPDAPENTSIIVRKNDPLSLYLGKYVRNDDYNARFIYHGSEETMFYMEEKEPGLWIENLDFESGKNTGFLETIQKAAERTGMDSIIIDSADQGLLDTASGYGYRVSGNYIYKGDFEVINMDMEGLLSMAVNLYGSRKGTMNYNELTRIFFGFRTDMEAYYSGIRNVELENYYSSMLIYTFDGPFNVQAYGTKNVIALYKAIRKRELTEEEETVYKYLISRNATENELVKSLKMNSFKVKETIKSLYSMNAIAKDKSKKYITINDEYTRIEAIEILLRELVKRIGFFDIKIYRNMVGIYTDVEYKLVVSKLLHEHTIREVLVPGENRLIYIGIDLPGKAIKHKISRIIPPKDIIALIFPDFIKLKFHTVNSYLFFMEDSIKLSFSVKKSGRYLGIKNIVGDTSYRDMARIEFNNTGYILSN</sequence>
<evidence type="ECO:0000256" key="2">
    <source>
        <dbReference type="ARBA" id="ARBA00022763"/>
    </source>
</evidence>
<evidence type="ECO:0000259" key="10">
    <source>
        <dbReference type="PROSITE" id="PS51194"/>
    </source>
</evidence>
<keyword evidence="12" id="KW-1185">Reference proteome</keyword>
<dbReference type="PANTHER" id="PTHR47962:SF6">
    <property type="entry name" value="LARGE HELICASE-RELATED PROTEIN"/>
    <property type="match status" value="1"/>
</dbReference>
<dbReference type="STRING" id="74969.FAD_0654"/>
<dbReference type="NCBIfam" id="NF010338">
    <property type="entry name" value="PRK13767.1"/>
    <property type="match status" value="1"/>
</dbReference>
<evidence type="ECO:0000256" key="4">
    <source>
        <dbReference type="ARBA" id="ARBA00022806"/>
    </source>
</evidence>
<keyword evidence="4 11" id="KW-0347">Helicase</keyword>
<evidence type="ECO:0000256" key="7">
    <source>
        <dbReference type="ARBA" id="ARBA00023204"/>
    </source>
</evidence>
<evidence type="ECO:0000313" key="11">
    <source>
        <dbReference type="EMBL" id="ARD84564.1"/>
    </source>
</evidence>
<dbReference type="SUPFAM" id="SSF52540">
    <property type="entry name" value="P-loop containing nucleoside triphosphate hydrolases"/>
    <property type="match status" value="1"/>
</dbReference>
<protein>
    <submittedName>
        <fullName evidence="11">ATP-dependent helicase</fullName>
    </submittedName>
</protein>
<evidence type="ECO:0000256" key="1">
    <source>
        <dbReference type="ARBA" id="ARBA00022741"/>
    </source>
</evidence>
<keyword evidence="6" id="KW-0238">DNA-binding</keyword>
<evidence type="ECO:0000259" key="9">
    <source>
        <dbReference type="PROSITE" id="PS51192"/>
    </source>
</evidence>
<keyword evidence="1" id="KW-0547">Nucleotide-binding</keyword>
<dbReference type="InterPro" id="IPR011545">
    <property type="entry name" value="DEAD/DEAH_box_helicase_dom"/>
</dbReference>
<dbReference type="PROSITE" id="PS51192">
    <property type="entry name" value="HELICASE_ATP_BIND_1"/>
    <property type="match status" value="1"/>
</dbReference>
<evidence type="ECO:0000256" key="8">
    <source>
        <dbReference type="ARBA" id="ARBA00023235"/>
    </source>
</evidence>
<organism evidence="11 12">
    <name type="scientific">Ferroplasma acidiphilum</name>
    <dbReference type="NCBI Taxonomy" id="74969"/>
    <lineage>
        <taxon>Archaea</taxon>
        <taxon>Methanobacteriati</taxon>
        <taxon>Thermoplasmatota</taxon>
        <taxon>Thermoplasmata</taxon>
        <taxon>Thermoplasmatales</taxon>
        <taxon>Ferroplasmaceae</taxon>
        <taxon>Ferroplasma</taxon>
    </lineage>
</organism>
<dbReference type="InterPro" id="IPR014001">
    <property type="entry name" value="Helicase_ATP-bd"/>
</dbReference>
<dbReference type="PROSITE" id="PS51194">
    <property type="entry name" value="HELICASE_CTER"/>
    <property type="match status" value="1"/>
</dbReference>
<dbReference type="GO" id="GO:0003677">
    <property type="term" value="F:DNA binding"/>
    <property type="evidence" value="ECO:0007669"/>
    <property type="project" value="UniProtKB-KW"/>
</dbReference>
<accession>A0A1V0N381</accession>
<dbReference type="SMART" id="SM00487">
    <property type="entry name" value="DEXDc"/>
    <property type="match status" value="1"/>
</dbReference>
<dbReference type="Pfam" id="PF19306">
    <property type="entry name" value="WHD_Lhr"/>
    <property type="match status" value="1"/>
</dbReference>
<name>A0A1V0N381_9ARCH</name>
<dbReference type="Proteomes" id="UP000192050">
    <property type="component" value="Chromosome"/>
</dbReference>
<dbReference type="KEGG" id="fai:FAD_0654"/>
<dbReference type="GeneID" id="31676158"/>
<dbReference type="GO" id="GO:0005524">
    <property type="term" value="F:ATP binding"/>
    <property type="evidence" value="ECO:0007669"/>
    <property type="project" value="UniProtKB-KW"/>
</dbReference>